<feature type="region of interest" description="Disordered" evidence="5">
    <location>
        <begin position="97"/>
        <end position="120"/>
    </location>
</feature>
<dbReference type="InterPro" id="IPR006564">
    <property type="entry name" value="Znf_PMZ"/>
</dbReference>
<evidence type="ECO:0000256" key="5">
    <source>
        <dbReference type="SAM" id="MobiDB-lite"/>
    </source>
</evidence>
<dbReference type="AlphaFoldDB" id="A0AAP0C0P4"/>
<evidence type="ECO:0000256" key="3">
    <source>
        <dbReference type="ARBA" id="ARBA00022833"/>
    </source>
</evidence>
<evidence type="ECO:0000256" key="4">
    <source>
        <dbReference type="PROSITE-ProRule" id="PRU00325"/>
    </source>
</evidence>
<accession>A0AAP0C0P4</accession>
<organism evidence="7 8">
    <name type="scientific">Platanthera zijinensis</name>
    <dbReference type="NCBI Taxonomy" id="2320716"/>
    <lineage>
        <taxon>Eukaryota</taxon>
        <taxon>Viridiplantae</taxon>
        <taxon>Streptophyta</taxon>
        <taxon>Embryophyta</taxon>
        <taxon>Tracheophyta</taxon>
        <taxon>Spermatophyta</taxon>
        <taxon>Magnoliopsida</taxon>
        <taxon>Liliopsida</taxon>
        <taxon>Asparagales</taxon>
        <taxon>Orchidaceae</taxon>
        <taxon>Orchidoideae</taxon>
        <taxon>Orchideae</taxon>
        <taxon>Orchidinae</taxon>
        <taxon>Platanthera</taxon>
    </lineage>
</organism>
<dbReference type="GO" id="GO:0008270">
    <property type="term" value="F:zinc ion binding"/>
    <property type="evidence" value="ECO:0007669"/>
    <property type="project" value="UniProtKB-KW"/>
</dbReference>
<comment type="caution">
    <text evidence="7">The sequence shown here is derived from an EMBL/GenBank/DDBJ whole genome shotgun (WGS) entry which is preliminary data.</text>
</comment>
<dbReference type="InterPro" id="IPR007527">
    <property type="entry name" value="Znf_SWIM"/>
</dbReference>
<protein>
    <recommendedName>
        <fullName evidence="6">SWIM-type domain-containing protein</fullName>
    </recommendedName>
</protein>
<dbReference type="PANTHER" id="PTHR31973">
    <property type="entry name" value="POLYPROTEIN, PUTATIVE-RELATED"/>
    <property type="match status" value="1"/>
</dbReference>
<evidence type="ECO:0000259" key="6">
    <source>
        <dbReference type="PROSITE" id="PS50966"/>
    </source>
</evidence>
<feature type="compositionally biased region" description="Basic residues" evidence="5">
    <location>
        <begin position="97"/>
        <end position="109"/>
    </location>
</feature>
<keyword evidence="3" id="KW-0862">Zinc</keyword>
<dbReference type="Proteomes" id="UP001418222">
    <property type="component" value="Unassembled WGS sequence"/>
</dbReference>
<evidence type="ECO:0000313" key="7">
    <source>
        <dbReference type="EMBL" id="KAK8957246.1"/>
    </source>
</evidence>
<dbReference type="PANTHER" id="PTHR31973:SF187">
    <property type="entry name" value="MUTATOR TRANSPOSASE MUDRA PROTEIN"/>
    <property type="match status" value="1"/>
</dbReference>
<keyword evidence="1" id="KW-0479">Metal-binding</keyword>
<feature type="domain" description="SWIM-type" evidence="6">
    <location>
        <begin position="19"/>
        <end position="51"/>
    </location>
</feature>
<evidence type="ECO:0000256" key="1">
    <source>
        <dbReference type="ARBA" id="ARBA00022723"/>
    </source>
</evidence>
<sequence length="149" mass="17363">MPLWSCDKVFEVMNVHDKFVVDLDRRICSCGKWRISGLPCRHSISCMHYLNIDKHFYVSDYFKKSAYMECYKHSVLPLNGPNFWPSIQSTQILPPIRRKAPGRPKKRRNKDYNEERSQTKMSRQYGTITCSKCGIVGHNKKSCTFAGAH</sequence>
<dbReference type="SMART" id="SM00575">
    <property type="entry name" value="ZnF_PMZ"/>
    <property type="match status" value="1"/>
</dbReference>
<dbReference type="Pfam" id="PF04434">
    <property type="entry name" value="SWIM"/>
    <property type="match status" value="1"/>
</dbReference>
<proteinExistence type="predicted"/>
<keyword evidence="8" id="KW-1185">Reference proteome</keyword>
<name>A0AAP0C0P4_9ASPA</name>
<evidence type="ECO:0000256" key="2">
    <source>
        <dbReference type="ARBA" id="ARBA00022771"/>
    </source>
</evidence>
<evidence type="ECO:0000313" key="8">
    <source>
        <dbReference type="Proteomes" id="UP001418222"/>
    </source>
</evidence>
<reference evidence="7 8" key="1">
    <citation type="journal article" date="2022" name="Nat. Plants">
        <title>Genomes of leafy and leafless Platanthera orchids illuminate the evolution of mycoheterotrophy.</title>
        <authorList>
            <person name="Li M.H."/>
            <person name="Liu K.W."/>
            <person name="Li Z."/>
            <person name="Lu H.C."/>
            <person name="Ye Q.L."/>
            <person name="Zhang D."/>
            <person name="Wang J.Y."/>
            <person name="Li Y.F."/>
            <person name="Zhong Z.M."/>
            <person name="Liu X."/>
            <person name="Yu X."/>
            <person name="Liu D.K."/>
            <person name="Tu X.D."/>
            <person name="Liu B."/>
            <person name="Hao Y."/>
            <person name="Liao X.Y."/>
            <person name="Jiang Y.T."/>
            <person name="Sun W.H."/>
            <person name="Chen J."/>
            <person name="Chen Y.Q."/>
            <person name="Ai Y."/>
            <person name="Zhai J.W."/>
            <person name="Wu S.S."/>
            <person name="Zhou Z."/>
            <person name="Hsiao Y.Y."/>
            <person name="Wu W.L."/>
            <person name="Chen Y.Y."/>
            <person name="Lin Y.F."/>
            <person name="Hsu J.L."/>
            <person name="Li C.Y."/>
            <person name="Wang Z.W."/>
            <person name="Zhao X."/>
            <person name="Zhong W.Y."/>
            <person name="Ma X.K."/>
            <person name="Ma L."/>
            <person name="Huang J."/>
            <person name="Chen G.Z."/>
            <person name="Huang M.Z."/>
            <person name="Huang L."/>
            <person name="Peng D.H."/>
            <person name="Luo Y.B."/>
            <person name="Zou S.Q."/>
            <person name="Chen S.P."/>
            <person name="Lan S."/>
            <person name="Tsai W.C."/>
            <person name="Van de Peer Y."/>
            <person name="Liu Z.J."/>
        </authorList>
    </citation>
    <scope>NUCLEOTIDE SEQUENCE [LARGE SCALE GENOMIC DNA]</scope>
    <source>
        <strain evidence="7">Lor287</strain>
    </source>
</reference>
<gene>
    <name evidence="7" type="ORF">KSP39_PZI001275</name>
</gene>
<keyword evidence="2 4" id="KW-0863">Zinc-finger</keyword>
<dbReference type="EMBL" id="JBBWWQ010000001">
    <property type="protein sequence ID" value="KAK8957246.1"/>
    <property type="molecule type" value="Genomic_DNA"/>
</dbReference>
<dbReference type="PROSITE" id="PS50966">
    <property type="entry name" value="ZF_SWIM"/>
    <property type="match status" value="1"/>
</dbReference>